<dbReference type="PANTHER" id="PTHR30371:SF4">
    <property type="entry name" value="SEC-INDEPENDENT PROTEIN TRANSLOCASE PROTEIN TATCD"/>
    <property type="match status" value="1"/>
</dbReference>
<keyword evidence="5" id="KW-0653">Protein transport</keyword>
<evidence type="ECO:0000256" key="5">
    <source>
        <dbReference type="HAMAP-Rule" id="MF_00902"/>
    </source>
</evidence>
<keyword evidence="5" id="KW-1003">Cell membrane</keyword>
<gene>
    <name evidence="5 6" type="primary">tatC</name>
    <name evidence="6" type="ORF">ACFFK0_20225</name>
</gene>
<evidence type="ECO:0000256" key="2">
    <source>
        <dbReference type="ARBA" id="ARBA00022692"/>
    </source>
</evidence>
<feature type="transmembrane region" description="Helical" evidence="5">
    <location>
        <begin position="187"/>
        <end position="204"/>
    </location>
</feature>
<comment type="subcellular location">
    <subcellularLocation>
        <location evidence="5">Cell membrane</location>
        <topology evidence="5">Multi-pass membrane protein</topology>
    </subcellularLocation>
    <subcellularLocation>
        <location evidence="1">Membrane</location>
        <topology evidence="1">Multi-pass membrane protein</topology>
    </subcellularLocation>
</comment>
<keyword evidence="5" id="KW-0813">Transport</keyword>
<feature type="transmembrane region" description="Helical" evidence="5">
    <location>
        <begin position="20"/>
        <end position="41"/>
    </location>
</feature>
<sequence>MNQQQGTIVHHLEELRRRIIISGSAFIVFFCVAFIFVKDIYNWLVRDVQGKLTLLAPSDVIWVYFMLAGVAAIAFSMPVIAWQAWLFVKPALRPNEYKATMSFIPALAVLFLVGVSFGYFIIYPMVYSFLETLAGDFETMYTAEKYFSFMINMTVPFGFLFEMPVIVMFLTQIGVLNPARLAKARKLAYFGLAVTAVTITPPDIMSDILVIIPLFLLYEISVSLSKFVYRKKLKEQ</sequence>
<protein>
    <recommendedName>
        <fullName evidence="5">Sec-independent protein translocase protein TatC</fullName>
    </recommendedName>
</protein>
<comment type="similarity">
    <text evidence="5">Belongs to the TatC family.</text>
</comment>
<organism evidence="6 7">
    <name type="scientific">Paenibacillus chartarius</name>
    <dbReference type="NCBI Taxonomy" id="747481"/>
    <lineage>
        <taxon>Bacteria</taxon>
        <taxon>Bacillati</taxon>
        <taxon>Bacillota</taxon>
        <taxon>Bacilli</taxon>
        <taxon>Bacillales</taxon>
        <taxon>Paenibacillaceae</taxon>
        <taxon>Paenibacillus</taxon>
    </lineage>
</organism>
<evidence type="ECO:0000256" key="4">
    <source>
        <dbReference type="ARBA" id="ARBA00023136"/>
    </source>
</evidence>
<evidence type="ECO:0000256" key="1">
    <source>
        <dbReference type="ARBA" id="ARBA00004141"/>
    </source>
</evidence>
<dbReference type="Pfam" id="PF00902">
    <property type="entry name" value="TatC"/>
    <property type="match status" value="1"/>
</dbReference>
<dbReference type="PRINTS" id="PR01840">
    <property type="entry name" value="TATCFAMILY"/>
</dbReference>
<feature type="transmembrane region" description="Helical" evidence="5">
    <location>
        <begin position="103"/>
        <end position="126"/>
    </location>
</feature>
<dbReference type="PANTHER" id="PTHR30371">
    <property type="entry name" value="SEC-INDEPENDENT PROTEIN TRANSLOCASE PROTEIN TATC"/>
    <property type="match status" value="1"/>
</dbReference>
<dbReference type="RefSeq" id="WP_377472150.1">
    <property type="nucleotide sequence ID" value="NZ_JBHLWN010000077.1"/>
</dbReference>
<evidence type="ECO:0000313" key="7">
    <source>
        <dbReference type="Proteomes" id="UP001589776"/>
    </source>
</evidence>
<comment type="caution">
    <text evidence="6">The sequence shown here is derived from an EMBL/GenBank/DDBJ whole genome shotgun (WGS) entry which is preliminary data.</text>
</comment>
<comment type="subunit">
    <text evidence="5">Forms a complex with TatA.</text>
</comment>
<dbReference type="Proteomes" id="UP001589776">
    <property type="component" value="Unassembled WGS sequence"/>
</dbReference>
<comment type="function">
    <text evidence="5">Part of the twin-arginine translocation (Tat) system that transports large folded proteins containing a characteristic twin-arginine motif in their signal peptide across membranes.</text>
</comment>
<keyword evidence="5" id="KW-0811">Translocation</keyword>
<keyword evidence="4 5" id="KW-0472">Membrane</keyword>
<evidence type="ECO:0000256" key="3">
    <source>
        <dbReference type="ARBA" id="ARBA00022989"/>
    </source>
</evidence>
<evidence type="ECO:0000313" key="6">
    <source>
        <dbReference type="EMBL" id="MFC0214738.1"/>
    </source>
</evidence>
<feature type="transmembrane region" description="Helical" evidence="5">
    <location>
        <begin position="146"/>
        <end position="175"/>
    </location>
</feature>
<name>A0ABV6DQ12_9BACL</name>
<feature type="transmembrane region" description="Helical" evidence="5">
    <location>
        <begin position="210"/>
        <end position="229"/>
    </location>
</feature>
<dbReference type="EMBL" id="JBHLWN010000077">
    <property type="protein sequence ID" value="MFC0214738.1"/>
    <property type="molecule type" value="Genomic_DNA"/>
</dbReference>
<feature type="transmembrane region" description="Helical" evidence="5">
    <location>
        <begin position="61"/>
        <end position="82"/>
    </location>
</feature>
<proteinExistence type="inferred from homology"/>
<dbReference type="NCBIfam" id="TIGR00945">
    <property type="entry name" value="tatC"/>
    <property type="match status" value="1"/>
</dbReference>
<keyword evidence="7" id="KW-1185">Reference proteome</keyword>
<keyword evidence="3 5" id="KW-1133">Transmembrane helix</keyword>
<reference evidence="6 7" key="1">
    <citation type="submission" date="2024-09" db="EMBL/GenBank/DDBJ databases">
        <authorList>
            <person name="Sun Q."/>
            <person name="Mori K."/>
        </authorList>
    </citation>
    <scope>NUCLEOTIDE SEQUENCE [LARGE SCALE GENOMIC DNA]</scope>
    <source>
        <strain evidence="6 7">CCM 7759</strain>
    </source>
</reference>
<keyword evidence="2 5" id="KW-0812">Transmembrane</keyword>
<accession>A0ABV6DQ12</accession>
<dbReference type="InterPro" id="IPR002033">
    <property type="entry name" value="TatC"/>
</dbReference>
<dbReference type="HAMAP" id="MF_00902">
    <property type="entry name" value="TatC"/>
    <property type="match status" value="1"/>
</dbReference>